<organism evidence="2 3">
    <name type="scientific">Hyalomma marginatum</name>
    <dbReference type="NCBI Taxonomy" id="34627"/>
    <lineage>
        <taxon>Eukaryota</taxon>
        <taxon>Metazoa</taxon>
        <taxon>Ecdysozoa</taxon>
        <taxon>Arthropoda</taxon>
        <taxon>Chelicerata</taxon>
        <taxon>Arachnida</taxon>
        <taxon>Acari</taxon>
        <taxon>Parasitiformes</taxon>
        <taxon>Ixodida</taxon>
        <taxon>Ixodoidea</taxon>
        <taxon>Ixodidae</taxon>
        <taxon>Hyalomminae</taxon>
        <taxon>Hyalomma</taxon>
    </lineage>
</organism>
<dbReference type="EMBL" id="CAJVAF010000303">
    <property type="protein sequence ID" value="CAG7594262.1"/>
    <property type="molecule type" value="Genomic_DNA"/>
</dbReference>
<reference evidence="2" key="1">
    <citation type="submission" date="2021-06" db="EMBL/GenBank/DDBJ databases">
        <authorList>
            <person name="Nardi T."/>
            <person name="Nardi T."/>
        </authorList>
    </citation>
    <scope>NUCLEOTIDE SEQUENCE</scope>
</reference>
<keyword evidence="1" id="KW-0812">Transmembrane</keyword>
<keyword evidence="3" id="KW-1185">Reference proteome</keyword>
<keyword evidence="1" id="KW-0472">Membrane</keyword>
<evidence type="ECO:0000313" key="2">
    <source>
        <dbReference type="EMBL" id="CAG7594262.1"/>
    </source>
</evidence>
<dbReference type="AlphaFoldDB" id="A0A8S4C4W2"/>
<dbReference type="Proteomes" id="UP000837675">
    <property type="component" value="Unassembled WGS sequence"/>
</dbReference>
<gene>
    <name evidence="2" type="ORF">MHYMCMPASI_00746</name>
</gene>
<protein>
    <submittedName>
        <fullName evidence="2">Uncharacterized protein</fullName>
    </submittedName>
</protein>
<keyword evidence="1" id="KW-1133">Transmembrane helix</keyword>
<evidence type="ECO:0000256" key="1">
    <source>
        <dbReference type="SAM" id="Phobius"/>
    </source>
</evidence>
<proteinExistence type="predicted"/>
<evidence type="ECO:0000313" key="3">
    <source>
        <dbReference type="Proteomes" id="UP000837675"/>
    </source>
</evidence>
<comment type="caution">
    <text evidence="2">The sequence shown here is derived from an EMBL/GenBank/DDBJ whole genome shotgun (WGS) entry which is preliminary data.</text>
</comment>
<sequence>MIRILIVVLVSLIPILIYYVLYNKAKKEAIARALPIPSFMNENLLKAFIQFLILASIFFIIFIILSLYFDSPGEYVPATVIDGQIVKGHVIRKQ</sequence>
<feature type="transmembrane region" description="Helical" evidence="1">
    <location>
        <begin position="44"/>
        <end position="69"/>
    </location>
</feature>
<name>A0A8S4C4W2_9ACAR</name>
<feature type="transmembrane region" description="Helical" evidence="1">
    <location>
        <begin position="6"/>
        <end position="23"/>
    </location>
</feature>
<accession>A0A8S4C4W2</accession>